<feature type="region of interest" description="Disordered" evidence="1">
    <location>
        <begin position="36"/>
        <end position="62"/>
    </location>
</feature>
<dbReference type="EMBL" id="LNQB01000067">
    <property type="protein sequence ID" value="OAP46888.1"/>
    <property type="molecule type" value="Genomic_DNA"/>
</dbReference>
<proteinExistence type="predicted"/>
<comment type="caution">
    <text evidence="2">The sequence shown here is derived from an EMBL/GenBank/DDBJ whole genome shotgun (WGS) entry which is preliminary data.</text>
</comment>
<dbReference type="OrthoDB" id="7709378at2"/>
<gene>
    <name evidence="2" type="ORF">ATB98_13595</name>
</gene>
<dbReference type="InterPro" id="IPR009409">
    <property type="entry name" value="DUF1059"/>
</dbReference>
<evidence type="ECO:0000313" key="3">
    <source>
        <dbReference type="Proteomes" id="UP000078507"/>
    </source>
</evidence>
<evidence type="ECO:0000313" key="2">
    <source>
        <dbReference type="EMBL" id="OAP46888.1"/>
    </source>
</evidence>
<keyword evidence="3" id="KW-1185">Reference proteome</keyword>
<sequence length="62" mass="7302">MAYSYRCKDYPGMETCPASFTAETEAELWKHIELHGETAHQEEPNKWSSEDRQQIKNLVRET</sequence>
<dbReference type="Proteomes" id="UP000078507">
    <property type="component" value="Unassembled WGS sequence"/>
</dbReference>
<evidence type="ECO:0000256" key="1">
    <source>
        <dbReference type="SAM" id="MobiDB-lite"/>
    </source>
</evidence>
<protein>
    <recommendedName>
        <fullName evidence="4">DUF1059 domain-containing protein</fullName>
    </recommendedName>
</protein>
<name>A0A178YH76_SINSA</name>
<accession>A0A178YH76</accession>
<dbReference type="RefSeq" id="WP_066872375.1">
    <property type="nucleotide sequence ID" value="NZ_LNQB01000067.1"/>
</dbReference>
<dbReference type="AlphaFoldDB" id="A0A178YH76"/>
<organism evidence="2 3">
    <name type="scientific">Sinorhizobium saheli</name>
    <dbReference type="NCBI Taxonomy" id="36856"/>
    <lineage>
        <taxon>Bacteria</taxon>
        <taxon>Pseudomonadati</taxon>
        <taxon>Pseudomonadota</taxon>
        <taxon>Alphaproteobacteria</taxon>
        <taxon>Hyphomicrobiales</taxon>
        <taxon>Rhizobiaceae</taxon>
        <taxon>Sinorhizobium/Ensifer group</taxon>
        <taxon>Sinorhizobium</taxon>
    </lineage>
</organism>
<reference evidence="2 3" key="1">
    <citation type="submission" date="2015-11" db="EMBL/GenBank/DDBJ databases">
        <title>Ensifer anhuiense sp. nov., an effective nitrogen fixation bacterium with Glycine soja.</title>
        <authorList>
            <person name="Yan H."/>
            <person name="Chen W."/>
        </authorList>
    </citation>
    <scope>NUCLEOTIDE SEQUENCE [LARGE SCALE GENOMIC DNA]</scope>
    <source>
        <strain evidence="2 3">LMG 7837</strain>
    </source>
</reference>
<dbReference type="Pfam" id="PF06348">
    <property type="entry name" value="DUF1059"/>
    <property type="match status" value="1"/>
</dbReference>
<evidence type="ECO:0008006" key="4">
    <source>
        <dbReference type="Google" id="ProtNLM"/>
    </source>
</evidence>